<comment type="caution">
    <text evidence="2">The sequence shown here is derived from an EMBL/GenBank/DDBJ whole genome shotgun (WGS) entry which is preliminary data.</text>
</comment>
<reference evidence="2 3" key="1">
    <citation type="submission" date="2020-08" db="EMBL/GenBank/DDBJ databases">
        <title>Genomic Encyclopedia of Archaeal and Bacterial Type Strains, Phase II (KMG-II): from individual species to whole genera.</title>
        <authorList>
            <person name="Goeker M."/>
        </authorList>
    </citation>
    <scope>NUCLEOTIDE SEQUENCE [LARGE SCALE GENOMIC DNA]</scope>
    <source>
        <strain evidence="2 3">DSM 43850</strain>
    </source>
</reference>
<gene>
    <name evidence="2" type="ORF">BC739_006697</name>
</gene>
<dbReference type="RefSeq" id="WP_182839394.1">
    <property type="nucleotide sequence ID" value="NZ_BAAABQ010000004.1"/>
</dbReference>
<dbReference type="EMBL" id="JACJID010000005">
    <property type="protein sequence ID" value="MBA8929479.1"/>
    <property type="molecule type" value="Genomic_DNA"/>
</dbReference>
<name>A0ABR6BRD2_9PSEU</name>
<organism evidence="2 3">
    <name type="scientific">Kutzneria viridogrisea</name>
    <dbReference type="NCBI Taxonomy" id="47990"/>
    <lineage>
        <taxon>Bacteria</taxon>
        <taxon>Bacillati</taxon>
        <taxon>Actinomycetota</taxon>
        <taxon>Actinomycetes</taxon>
        <taxon>Pseudonocardiales</taxon>
        <taxon>Pseudonocardiaceae</taxon>
        <taxon>Kutzneria</taxon>
    </lineage>
</organism>
<proteinExistence type="predicted"/>
<evidence type="ECO:0000313" key="3">
    <source>
        <dbReference type="Proteomes" id="UP000517916"/>
    </source>
</evidence>
<sequence>MTGKFTTSRWRRHIQPAALGVLALVWLAVSVGVPVVCDGIGPGWWIARAVAATAAPQLAVQWIVVVLLARTHTRVRPALDPEADLTPPVWLLAGSWATWRVLDPEQVLGTTWDLLLHLLVTAAVTGCPGAALLWAVGHWRPDLVTWLSTRDTPTPTNS</sequence>
<feature type="transmembrane region" description="Helical" evidence="1">
    <location>
        <begin position="44"/>
        <end position="69"/>
    </location>
</feature>
<keyword evidence="3" id="KW-1185">Reference proteome</keyword>
<keyword evidence="1" id="KW-0472">Membrane</keyword>
<dbReference type="Proteomes" id="UP000517916">
    <property type="component" value="Unassembled WGS sequence"/>
</dbReference>
<accession>A0ABR6BRD2</accession>
<feature type="transmembrane region" description="Helical" evidence="1">
    <location>
        <begin position="114"/>
        <end position="136"/>
    </location>
</feature>
<keyword evidence="1" id="KW-0812">Transmembrane</keyword>
<keyword evidence="1" id="KW-1133">Transmembrane helix</keyword>
<evidence type="ECO:0000313" key="2">
    <source>
        <dbReference type="EMBL" id="MBA8929479.1"/>
    </source>
</evidence>
<evidence type="ECO:0000256" key="1">
    <source>
        <dbReference type="SAM" id="Phobius"/>
    </source>
</evidence>
<protein>
    <submittedName>
        <fullName evidence="2">Uncharacterized protein</fullName>
    </submittedName>
</protein>